<gene>
    <name evidence="2" type="ORF">ESN35_04905</name>
</gene>
<reference evidence="2 3" key="1">
    <citation type="submission" date="2019-01" db="EMBL/GenBank/DDBJ databases">
        <title>Complete genome sequence of Bifidobacterium gallinarum CACC 514.</title>
        <authorList>
            <person name="Jung M."/>
        </authorList>
    </citation>
    <scope>NUCLEOTIDE SEQUENCE [LARGE SCALE GENOMIC DNA]</scope>
    <source>
        <strain evidence="2 3">CACC 514</strain>
    </source>
</reference>
<dbReference type="Proteomes" id="UP000293589">
    <property type="component" value="Chromosome"/>
</dbReference>
<evidence type="ECO:0000256" key="1">
    <source>
        <dbReference type="SAM" id="MobiDB-lite"/>
    </source>
</evidence>
<evidence type="ECO:0000313" key="2">
    <source>
        <dbReference type="EMBL" id="QAY32825.1"/>
    </source>
</evidence>
<evidence type="ECO:0008006" key="4">
    <source>
        <dbReference type="Google" id="ProtNLM"/>
    </source>
</evidence>
<protein>
    <recommendedName>
        <fullName evidence="4">Phage protein</fullName>
    </recommendedName>
</protein>
<dbReference type="RefSeq" id="WP_129237275.1">
    <property type="nucleotide sequence ID" value="NZ_CP035464.1"/>
</dbReference>
<organism evidence="2 3">
    <name type="scientific">Bifidobacterium pullorum subsp. gallinarum</name>
    <dbReference type="NCBI Taxonomy" id="78344"/>
    <lineage>
        <taxon>Bacteria</taxon>
        <taxon>Bacillati</taxon>
        <taxon>Actinomycetota</taxon>
        <taxon>Actinomycetes</taxon>
        <taxon>Bifidobacteriales</taxon>
        <taxon>Bifidobacteriaceae</taxon>
        <taxon>Bifidobacterium</taxon>
    </lineage>
</organism>
<dbReference type="EMBL" id="CP035464">
    <property type="protein sequence ID" value="QAY32825.1"/>
    <property type="molecule type" value="Genomic_DNA"/>
</dbReference>
<proteinExistence type="predicted"/>
<dbReference type="AlphaFoldDB" id="A0A4P6DTL5"/>
<accession>A0A4P6DTL5</accession>
<dbReference type="KEGG" id="bgx:ESN35_04905"/>
<evidence type="ECO:0000313" key="3">
    <source>
        <dbReference type="Proteomes" id="UP000293589"/>
    </source>
</evidence>
<name>A0A4P6DTL5_9BIFI</name>
<sequence>MNGRTITIIRYEPTGDKDPTGRPVTTPAEETVDDVLVAPGSQSNATDSTRPDGVTVAFTLHLPRSYTVGMTSLRGAHVRIDDAEYEVIGDPHPYDGGLNPTRWNLQAEVTDTRG</sequence>
<feature type="region of interest" description="Disordered" evidence="1">
    <location>
        <begin position="1"/>
        <end position="31"/>
    </location>
</feature>